<dbReference type="PATRIC" id="fig|1341156.4.peg.708"/>
<name>A0A011WTZ1_RUMAL</name>
<evidence type="ECO:0000313" key="2">
    <source>
        <dbReference type="Proteomes" id="UP000021369"/>
    </source>
</evidence>
<gene>
    <name evidence="1" type="ORF">RASY3_00855</name>
</gene>
<dbReference type="Proteomes" id="UP000021369">
    <property type="component" value="Unassembled WGS sequence"/>
</dbReference>
<evidence type="ECO:0000313" key="1">
    <source>
        <dbReference type="EMBL" id="EXM40465.1"/>
    </source>
</evidence>
<reference evidence="1 2" key="1">
    <citation type="submission" date="2013-06" db="EMBL/GenBank/DDBJ databases">
        <title>Rumen cellulosomics: divergent fiber-degrading strategies revealed by comparative genome-wide analysis of six Ruminococcal strains.</title>
        <authorList>
            <person name="Dassa B."/>
            <person name="Borovok I."/>
            <person name="Lamed R."/>
            <person name="Flint H."/>
            <person name="Yeoman C.J."/>
            <person name="White B."/>
            <person name="Bayer E.A."/>
        </authorList>
    </citation>
    <scope>NUCLEOTIDE SEQUENCE [LARGE SCALE GENOMIC DNA]</scope>
    <source>
        <strain evidence="1 2">SY3</strain>
    </source>
</reference>
<organism evidence="1 2">
    <name type="scientific">Ruminococcus albus SY3</name>
    <dbReference type="NCBI Taxonomy" id="1341156"/>
    <lineage>
        <taxon>Bacteria</taxon>
        <taxon>Bacillati</taxon>
        <taxon>Bacillota</taxon>
        <taxon>Clostridia</taxon>
        <taxon>Eubacteriales</taxon>
        <taxon>Oscillospiraceae</taxon>
        <taxon>Ruminococcus</taxon>
    </lineage>
</organism>
<accession>A0A011WTZ1</accession>
<protein>
    <submittedName>
        <fullName evidence="1">Uncharacterized protein</fullName>
    </submittedName>
</protein>
<sequence>MKLCLNEERLVKKIAAYGDNAVNGLKNAQSSLEGFIDRVVAEDAEAASKNYMSCVAVDTRTGRPYFGLSGTRTPNPTINNGVVPDGTTSDHLYEYYKNILNDDMAAARSQGKTEMEKELAALKKNIDDVKEAASDSGFGDSFCEEHAVDNCAEIWASRNAILDGAKLDDLAYRAQKTGTKGYCSPCANCVRTFAGHIIIN</sequence>
<comment type="caution">
    <text evidence="1">The sequence shown here is derived from an EMBL/GenBank/DDBJ whole genome shotgun (WGS) entry which is preliminary data.</text>
</comment>
<dbReference type="AlphaFoldDB" id="A0A011WTZ1"/>
<keyword evidence="2" id="KW-1185">Reference proteome</keyword>
<dbReference type="EMBL" id="JEOB01000001">
    <property type="protein sequence ID" value="EXM40465.1"/>
    <property type="molecule type" value="Genomic_DNA"/>
</dbReference>
<proteinExistence type="predicted"/>